<reference evidence="1" key="1">
    <citation type="submission" date="2020-05" db="EMBL/GenBank/DDBJ databases">
        <authorList>
            <person name="Chiriac C."/>
            <person name="Salcher M."/>
            <person name="Ghai R."/>
            <person name="Kavagutti S V."/>
        </authorList>
    </citation>
    <scope>NUCLEOTIDE SEQUENCE</scope>
</reference>
<gene>
    <name evidence="1" type="ORF">UFOVP1490_45</name>
</gene>
<sequence length="26" mass="3013">MNTWDMPPFDFGEFKFTPGPKPAVKQ</sequence>
<proteinExistence type="predicted"/>
<name>A0A6J5ST49_9CAUD</name>
<organism evidence="1">
    <name type="scientific">uncultured Caudovirales phage</name>
    <dbReference type="NCBI Taxonomy" id="2100421"/>
    <lineage>
        <taxon>Viruses</taxon>
        <taxon>Duplodnaviria</taxon>
        <taxon>Heunggongvirae</taxon>
        <taxon>Uroviricota</taxon>
        <taxon>Caudoviricetes</taxon>
        <taxon>Peduoviridae</taxon>
        <taxon>Maltschvirus</taxon>
        <taxon>Maltschvirus maltsch</taxon>
    </lineage>
</organism>
<evidence type="ECO:0000313" key="1">
    <source>
        <dbReference type="EMBL" id="CAB4217587.1"/>
    </source>
</evidence>
<accession>A0A6J5ST49</accession>
<feature type="non-terminal residue" evidence="1">
    <location>
        <position position="26"/>
    </location>
</feature>
<protein>
    <submittedName>
        <fullName evidence="1">Uncharacterized protein</fullName>
    </submittedName>
</protein>
<dbReference type="EMBL" id="LR797444">
    <property type="protein sequence ID" value="CAB4217587.1"/>
    <property type="molecule type" value="Genomic_DNA"/>
</dbReference>